<dbReference type="PANTHER" id="PTHR30383:SF5">
    <property type="entry name" value="SGNH HYDROLASE-TYPE ESTERASE DOMAIN-CONTAINING PROTEIN"/>
    <property type="match status" value="1"/>
</dbReference>
<dbReference type="SUPFAM" id="SSF52266">
    <property type="entry name" value="SGNH hydrolase"/>
    <property type="match status" value="1"/>
</dbReference>
<dbReference type="InterPro" id="IPR051532">
    <property type="entry name" value="Ester_Hydrolysis_Enzymes"/>
</dbReference>
<keyword evidence="1" id="KW-0732">Signal</keyword>
<name>A0ABR0F0G5_ZASCE</name>
<dbReference type="PANTHER" id="PTHR30383">
    <property type="entry name" value="THIOESTERASE 1/PROTEASE 1/LYSOPHOSPHOLIPASE L1"/>
    <property type="match status" value="1"/>
</dbReference>
<organism evidence="3 4">
    <name type="scientific">Zasmidium cellare</name>
    <name type="common">Wine cellar mold</name>
    <name type="synonym">Racodium cellare</name>
    <dbReference type="NCBI Taxonomy" id="395010"/>
    <lineage>
        <taxon>Eukaryota</taxon>
        <taxon>Fungi</taxon>
        <taxon>Dikarya</taxon>
        <taxon>Ascomycota</taxon>
        <taxon>Pezizomycotina</taxon>
        <taxon>Dothideomycetes</taxon>
        <taxon>Dothideomycetidae</taxon>
        <taxon>Mycosphaerellales</taxon>
        <taxon>Mycosphaerellaceae</taxon>
        <taxon>Zasmidium</taxon>
    </lineage>
</organism>
<evidence type="ECO:0000313" key="3">
    <source>
        <dbReference type="EMBL" id="KAK4507185.1"/>
    </source>
</evidence>
<evidence type="ECO:0000256" key="2">
    <source>
        <dbReference type="SAM" id="MobiDB-lite"/>
    </source>
</evidence>
<protein>
    <recommendedName>
        <fullName evidence="5">SGNH hydrolase-type esterase domain-containing protein</fullName>
    </recommendedName>
</protein>
<dbReference type="InterPro" id="IPR028994">
    <property type="entry name" value="Integrin_alpha_N"/>
</dbReference>
<evidence type="ECO:0000313" key="4">
    <source>
        <dbReference type="Proteomes" id="UP001305779"/>
    </source>
</evidence>
<dbReference type="SUPFAM" id="SSF69318">
    <property type="entry name" value="Integrin alpha N-terminal domain"/>
    <property type="match status" value="1"/>
</dbReference>
<gene>
    <name evidence="3" type="ORF">PRZ48_000919</name>
</gene>
<sequence length="578" mass="60853">MPDTYSEQMILAALEGNNIIASKQPNLVLVHAGTNDNTLQWIYQDEPQPNTVYCPVGSGECIGNTHPTETYADAPNRLGHLLDFVLLQDPNAVVLVAQLIQDYYNATQWQLYNAAIPDVVAARRDKGYKVKTVDLTSVAPGWDGKVHPNNTGYQQMADIWYSAMLNVPTSWWTGTSNTTRTVSGDIKRDDSSTTQWIPQWGNDGDIALGAGYPGEDVRLADLDGDGRADYLVINFTTGSVRAYLNKGLSDFEAVNNGDEILFGPGDTNYVEFADVTGDKKADYIVKGNDGAFRVFVNDGPNGNAWKFHEDVAAGNDISYLYNSLNGGFFWFGDLNGDGRADFIVLPSNGYAVFALQGSQALGANGFEWTVCPLQNSAFSGILAFPDIDGDGRADIAFIAADGSVSGALNEAGGGNACGISFATINGGGPSSLAYSFGNLPGPQIRLADVTGDGKADYLTVSNDVGQLDCWPNEGYFGSKPGSSSSSSSTTTPPSTTSTQPTTTATPGSGCVMSPCQNCFGEGCPGGLCQGMGCNTCNGTGCAGCDGPDCYGSTGTNITVCTSDCYACEGTDCDSKFEG</sequence>
<evidence type="ECO:0008006" key="5">
    <source>
        <dbReference type="Google" id="ProtNLM"/>
    </source>
</evidence>
<dbReference type="InterPro" id="IPR013517">
    <property type="entry name" value="FG-GAP"/>
</dbReference>
<keyword evidence="4" id="KW-1185">Reference proteome</keyword>
<reference evidence="3 4" key="1">
    <citation type="journal article" date="2023" name="G3 (Bethesda)">
        <title>A chromosome-level genome assembly of Zasmidium syzygii isolated from banana leaves.</title>
        <authorList>
            <person name="van Westerhoven A.C."/>
            <person name="Mehrabi R."/>
            <person name="Talebi R."/>
            <person name="Steentjes M.B.F."/>
            <person name="Corcolon B."/>
            <person name="Chong P.A."/>
            <person name="Kema G.H.J."/>
            <person name="Seidl M.F."/>
        </authorList>
    </citation>
    <scope>NUCLEOTIDE SEQUENCE [LARGE SCALE GENOMIC DNA]</scope>
    <source>
        <strain evidence="3 4">P124</strain>
    </source>
</reference>
<dbReference type="InterPro" id="IPR036514">
    <property type="entry name" value="SGNH_hydro_sf"/>
</dbReference>
<dbReference type="Gene3D" id="3.40.50.1110">
    <property type="entry name" value="SGNH hydrolase"/>
    <property type="match status" value="1"/>
</dbReference>
<feature type="region of interest" description="Disordered" evidence="2">
    <location>
        <begin position="478"/>
        <end position="506"/>
    </location>
</feature>
<proteinExistence type="predicted"/>
<dbReference type="EMBL" id="JAXOVC010000001">
    <property type="protein sequence ID" value="KAK4507185.1"/>
    <property type="molecule type" value="Genomic_DNA"/>
</dbReference>
<dbReference type="Pfam" id="PF13517">
    <property type="entry name" value="FG-GAP_3"/>
    <property type="match status" value="1"/>
</dbReference>
<comment type="caution">
    <text evidence="3">The sequence shown here is derived from an EMBL/GenBank/DDBJ whole genome shotgun (WGS) entry which is preliminary data.</text>
</comment>
<evidence type="ECO:0000256" key="1">
    <source>
        <dbReference type="ARBA" id="ARBA00022729"/>
    </source>
</evidence>
<accession>A0ABR0F0G5</accession>
<dbReference type="Proteomes" id="UP001305779">
    <property type="component" value="Unassembled WGS sequence"/>
</dbReference>